<feature type="compositionally biased region" description="Basic and acidic residues" evidence="1">
    <location>
        <begin position="404"/>
        <end position="420"/>
    </location>
</feature>
<sequence>MGKTVNGTSGIFTWDDNKTPNVLTDGTNDYLYGPGGLPVEQIGAGGPSWFVHDGLGSTIGLLNAVGAVTGRYDYTPYGVATFTGTTSTPLQFTGQYTDTESHLLYLRARYYDPATALFLTVDPLVDRTGTPYAYAGDNPLVAIDPTGLGFWDIVTDVGEAVVIGAVDIGEEFLTDGAATPFLAEEDSAIAAGFSALRGLIGGYAKAEVLGNTINDLGCDSGGSAAAAGGVCTLRDDDGNVQYVGRTNNFGKRQSAQDPPDQPAERQPRKVPGSSLQVHWRARMTRRGAKQKYVEGDWVAVPLVGGGYALGVIARTTKKSQSTLFGYFFGPKRETLPSLSDAEGLRREDALWTSVFGDVGLYDGSWVVLGRLADWDRDAWRMPAFVHRDSLVGLFSLVEYPGDDPGERPSRRRITEEEARGLPESGSAGSGFVEQRLTKLLS</sequence>
<dbReference type="InterPro" id="IPR029278">
    <property type="entry name" value="Imm26"/>
</dbReference>
<evidence type="ECO:0000256" key="1">
    <source>
        <dbReference type="SAM" id="MobiDB-lite"/>
    </source>
</evidence>
<dbReference type="PANTHER" id="PTHR32305">
    <property type="match status" value="1"/>
</dbReference>
<name>A0A1H4PFK2_9PSEU</name>
<dbReference type="NCBIfam" id="TIGR03696">
    <property type="entry name" value="Rhs_assc_core"/>
    <property type="match status" value="1"/>
</dbReference>
<dbReference type="OrthoDB" id="8780040at2"/>
<gene>
    <name evidence="2" type="ORF">SAMN04489727_2415</name>
</gene>
<organism evidence="2 3">
    <name type="scientific">Amycolatopsis tolypomycina</name>
    <dbReference type="NCBI Taxonomy" id="208445"/>
    <lineage>
        <taxon>Bacteria</taxon>
        <taxon>Bacillati</taxon>
        <taxon>Actinomycetota</taxon>
        <taxon>Actinomycetes</taxon>
        <taxon>Pseudonocardiales</taxon>
        <taxon>Pseudonocardiaceae</taxon>
        <taxon>Amycolatopsis</taxon>
    </lineage>
</organism>
<feature type="region of interest" description="Disordered" evidence="1">
    <location>
        <begin position="248"/>
        <end position="275"/>
    </location>
</feature>
<dbReference type="PANTHER" id="PTHR32305:SF15">
    <property type="entry name" value="PROTEIN RHSA-RELATED"/>
    <property type="match status" value="1"/>
</dbReference>
<feature type="region of interest" description="Disordered" evidence="1">
    <location>
        <begin position="402"/>
        <end position="441"/>
    </location>
</feature>
<dbReference type="InterPro" id="IPR022385">
    <property type="entry name" value="Rhs_assc_core"/>
</dbReference>
<dbReference type="EMBL" id="FNSO01000004">
    <property type="protein sequence ID" value="SEC06121.1"/>
    <property type="molecule type" value="Genomic_DNA"/>
</dbReference>
<dbReference type="InterPro" id="IPR050708">
    <property type="entry name" value="T6SS_VgrG/RHS"/>
</dbReference>
<dbReference type="STRING" id="208445.SAMN04489727_2415"/>
<dbReference type="AlphaFoldDB" id="A0A1H4PFK2"/>
<protein>
    <submittedName>
        <fullName evidence="2">RHS repeat-associated core domain-containing protein</fullName>
    </submittedName>
</protein>
<reference evidence="3" key="1">
    <citation type="submission" date="2016-10" db="EMBL/GenBank/DDBJ databases">
        <authorList>
            <person name="Varghese N."/>
            <person name="Submissions S."/>
        </authorList>
    </citation>
    <scope>NUCLEOTIDE SEQUENCE [LARGE SCALE GENOMIC DNA]</scope>
    <source>
        <strain evidence="3">DSM 44544</strain>
    </source>
</reference>
<accession>A0A1H4PFK2</accession>
<dbReference type="RefSeq" id="WP_143060609.1">
    <property type="nucleotide sequence ID" value="NZ_FNSO01000004.1"/>
</dbReference>
<dbReference type="Pfam" id="PF15428">
    <property type="entry name" value="Imm26"/>
    <property type="match status" value="1"/>
</dbReference>
<dbReference type="Gene3D" id="2.180.10.10">
    <property type="entry name" value="RHS repeat-associated core"/>
    <property type="match status" value="1"/>
</dbReference>
<dbReference type="Proteomes" id="UP000199622">
    <property type="component" value="Unassembled WGS sequence"/>
</dbReference>
<evidence type="ECO:0000313" key="3">
    <source>
        <dbReference type="Proteomes" id="UP000199622"/>
    </source>
</evidence>
<evidence type="ECO:0000313" key="2">
    <source>
        <dbReference type="EMBL" id="SEC06121.1"/>
    </source>
</evidence>
<keyword evidence="3" id="KW-1185">Reference proteome</keyword>
<proteinExistence type="predicted"/>